<dbReference type="RefSeq" id="WP_237363954.1">
    <property type="nucleotide sequence ID" value="NZ_CAKLDM010000004.1"/>
</dbReference>
<dbReference type="Proteomes" id="UP000838748">
    <property type="component" value="Unassembled WGS sequence"/>
</dbReference>
<accession>A0ABN8EBJ7</accession>
<evidence type="ECO:0000256" key="1">
    <source>
        <dbReference type="ARBA" id="ARBA00022737"/>
    </source>
</evidence>
<dbReference type="Gene3D" id="2.130.10.30">
    <property type="entry name" value="Regulator of chromosome condensation 1/beta-lactamase-inhibitor protein II"/>
    <property type="match status" value="2"/>
</dbReference>
<organism evidence="3 4">
    <name type="scientific">Vibrio marisflavi CECT 7928</name>
    <dbReference type="NCBI Taxonomy" id="634439"/>
    <lineage>
        <taxon>Bacteria</taxon>
        <taxon>Pseudomonadati</taxon>
        <taxon>Pseudomonadota</taxon>
        <taxon>Gammaproteobacteria</taxon>
        <taxon>Vibrionales</taxon>
        <taxon>Vibrionaceae</taxon>
        <taxon>Vibrio</taxon>
    </lineage>
</organism>
<dbReference type="SUPFAM" id="SSF50985">
    <property type="entry name" value="RCC1/BLIP-II"/>
    <property type="match status" value="1"/>
</dbReference>
<reference evidence="3" key="1">
    <citation type="submission" date="2021-11" db="EMBL/GenBank/DDBJ databases">
        <authorList>
            <person name="Rodrigo-Torres L."/>
            <person name="Arahal R. D."/>
            <person name="Lucena T."/>
        </authorList>
    </citation>
    <scope>NUCLEOTIDE SEQUENCE</scope>
    <source>
        <strain evidence="3">CECT 7928</strain>
    </source>
</reference>
<feature type="region of interest" description="Disordered" evidence="2">
    <location>
        <begin position="81"/>
        <end position="110"/>
    </location>
</feature>
<evidence type="ECO:0008006" key="5">
    <source>
        <dbReference type="Google" id="ProtNLM"/>
    </source>
</evidence>
<dbReference type="InterPro" id="IPR009091">
    <property type="entry name" value="RCC1/BLIP-II"/>
</dbReference>
<name>A0ABN8EBJ7_9VIBR</name>
<sequence>MAKLGSSSVQGNLEVTQKISEQGKRVFSPNNRNISDSVSSTSSTVYASSSAVHQAYNLAASKMTQSTADSRYLAIGGKAKDSSALNGASDSTTGGANTIVKRDSNGDSTSRLFRSTYQNQQTMSGGLVYRVSESDNYLRICDQPSAVRNWLSTYSKGESDNTYARKDDVDDGVGVFRIDDISGSNKGAFKTAIVRLRDGRLAVRGEQGNDTTENSFGTGQERHINASAMSEIVPLPRLNWVNYGISGNIGYALSDTGDLWTWGGNARSGPGIPSPYWTSTPKLLRTGVAEFIPPKIIGYGTYETTFIFRLEGSNKYMCWGENNFSIGRQTGSVDWIYEPIEWSPPPGKAYEQCQEIHLVAGIYSWIIWIGNDGDHYAIGCNHHGQFGIGNTTNTTQWVELPWLKGKTVKKVLSGNGYNNDTANANNCWNVFVIDNDGWFAGYNGYGLGGALENVKTTYSTARLQWPGILDIHAIQGGAGTFYIRYSDGKWVSAGHSSEGQGGNLNELNFTDWDLGTSDDYEVFTSAPPSSYQYYTDTFFVKRLSDGTDELYTLGANRQGAGGVSFDENRPSAGGMLQVMHPFTSRIKDIAQFGIGGASTTQILLENGELWGAGHGDHYLLGGMFRGRLTQYDSNVFIRLF</sequence>
<evidence type="ECO:0000313" key="4">
    <source>
        <dbReference type="Proteomes" id="UP000838748"/>
    </source>
</evidence>
<dbReference type="EMBL" id="CAKLDM010000004">
    <property type="protein sequence ID" value="CAH0543088.1"/>
    <property type="molecule type" value="Genomic_DNA"/>
</dbReference>
<dbReference type="InterPro" id="IPR051210">
    <property type="entry name" value="Ub_ligase/GEF_domain"/>
</dbReference>
<gene>
    <name evidence="3" type="ORF">VMF7928_04394</name>
</gene>
<keyword evidence="4" id="KW-1185">Reference proteome</keyword>
<protein>
    <recommendedName>
        <fullName evidence="5">Regulator of chromosome condensation (RCC1) repeat protein</fullName>
    </recommendedName>
</protein>
<feature type="compositionally biased region" description="Polar residues" evidence="2">
    <location>
        <begin position="83"/>
        <end position="96"/>
    </location>
</feature>
<evidence type="ECO:0000256" key="2">
    <source>
        <dbReference type="SAM" id="MobiDB-lite"/>
    </source>
</evidence>
<proteinExistence type="predicted"/>
<dbReference type="PANTHER" id="PTHR22870:SF408">
    <property type="entry name" value="OS09G0560450 PROTEIN"/>
    <property type="match status" value="1"/>
</dbReference>
<feature type="region of interest" description="Disordered" evidence="2">
    <location>
        <begin position="20"/>
        <end position="39"/>
    </location>
</feature>
<dbReference type="PANTHER" id="PTHR22870">
    <property type="entry name" value="REGULATOR OF CHROMOSOME CONDENSATION"/>
    <property type="match status" value="1"/>
</dbReference>
<evidence type="ECO:0000313" key="3">
    <source>
        <dbReference type="EMBL" id="CAH0543088.1"/>
    </source>
</evidence>
<comment type="caution">
    <text evidence="3">The sequence shown here is derived from an EMBL/GenBank/DDBJ whole genome shotgun (WGS) entry which is preliminary data.</text>
</comment>
<keyword evidence="1" id="KW-0677">Repeat</keyword>